<comment type="subunit">
    <text evidence="10">Component of the Sec protein translocase complex. Heterotrimer consisting of SecY, SecE and SecG subunits. The heterotrimers can form oligomers, although 1 heterotrimer is thought to be able to translocate proteins. Interacts with the ribosome. Interacts with SecDF, and other proteins may be involved. Interacts with SecA.</text>
</comment>
<dbReference type="InterPro" id="IPR002208">
    <property type="entry name" value="SecY/SEC61-alpha"/>
</dbReference>
<comment type="function">
    <text evidence="10 11">The central subunit of the protein translocation channel SecYEG. Consists of two halves formed by TMs 1-5 and 6-10. These two domains form a lateral gate at the front which open onto the bilayer between TMs 2 and 7, and are clamped together by SecE at the back. The channel is closed by both a pore ring composed of hydrophobic SecY resides and a short helix (helix 2A) on the extracellular side of the membrane which forms a plug. The plug probably moves laterally to allow the channel to open. The ring and the pore may move independently.</text>
</comment>
<dbReference type="GO" id="GO:0005886">
    <property type="term" value="C:plasma membrane"/>
    <property type="evidence" value="ECO:0007669"/>
    <property type="project" value="UniProtKB-SubCell"/>
</dbReference>
<keyword evidence="6 10" id="KW-1133">Transmembrane helix</keyword>
<feature type="transmembrane region" description="Helical" evidence="10">
    <location>
        <begin position="75"/>
        <end position="97"/>
    </location>
</feature>
<dbReference type="PROSITE" id="PS00755">
    <property type="entry name" value="SECY_1"/>
    <property type="match status" value="1"/>
</dbReference>
<feature type="transmembrane region" description="Helical" evidence="10">
    <location>
        <begin position="272"/>
        <end position="292"/>
    </location>
</feature>
<evidence type="ECO:0000256" key="9">
    <source>
        <dbReference type="ARBA" id="ARBA00039733"/>
    </source>
</evidence>
<dbReference type="GO" id="GO:0006605">
    <property type="term" value="P:protein targeting"/>
    <property type="evidence" value="ECO:0007669"/>
    <property type="project" value="UniProtKB-UniRule"/>
</dbReference>
<accession>A0A3A1Y681</accession>
<dbReference type="PANTHER" id="PTHR10906">
    <property type="entry name" value="SECY/SEC61-ALPHA FAMILY MEMBER"/>
    <property type="match status" value="1"/>
</dbReference>
<dbReference type="Gene3D" id="1.10.3370.10">
    <property type="entry name" value="SecY subunit domain"/>
    <property type="match status" value="1"/>
</dbReference>
<dbReference type="OrthoDB" id="9809248at2"/>
<evidence type="ECO:0000256" key="5">
    <source>
        <dbReference type="ARBA" id="ARBA00022927"/>
    </source>
</evidence>
<proteinExistence type="inferred from homology"/>
<dbReference type="InterPro" id="IPR023201">
    <property type="entry name" value="SecY_dom_sf"/>
</dbReference>
<evidence type="ECO:0000313" key="14">
    <source>
        <dbReference type="EMBL" id="RIY33011.1"/>
    </source>
</evidence>
<evidence type="ECO:0000256" key="11">
    <source>
        <dbReference type="RuleBase" id="RU000537"/>
    </source>
</evidence>
<evidence type="ECO:0000256" key="2">
    <source>
        <dbReference type="ARBA" id="ARBA00005751"/>
    </source>
</evidence>
<evidence type="ECO:0000256" key="13">
    <source>
        <dbReference type="RuleBase" id="RU004349"/>
    </source>
</evidence>
<dbReference type="PIRSF" id="PIRSF004557">
    <property type="entry name" value="SecY"/>
    <property type="match status" value="1"/>
</dbReference>
<keyword evidence="8 10" id="KW-0472">Membrane</keyword>
<feature type="transmembrane region" description="Helical" evidence="10">
    <location>
        <begin position="395"/>
        <end position="414"/>
    </location>
</feature>
<feature type="transmembrane region" description="Helical" evidence="10">
    <location>
        <begin position="365"/>
        <end position="383"/>
    </location>
</feature>
<dbReference type="EMBL" id="NRJH01000023">
    <property type="protein sequence ID" value="RIY33011.1"/>
    <property type="molecule type" value="Genomic_DNA"/>
</dbReference>
<dbReference type="Proteomes" id="UP000266258">
    <property type="component" value="Unassembled WGS sequence"/>
</dbReference>
<keyword evidence="15" id="KW-1185">Reference proteome</keyword>
<evidence type="ECO:0000256" key="8">
    <source>
        <dbReference type="ARBA" id="ARBA00023136"/>
    </source>
</evidence>
<evidence type="ECO:0000256" key="10">
    <source>
        <dbReference type="HAMAP-Rule" id="MF_01465"/>
    </source>
</evidence>
<protein>
    <recommendedName>
        <fullName evidence="9 10">Protein translocase subunit SecY</fullName>
    </recommendedName>
</protein>
<dbReference type="NCBIfam" id="TIGR00967">
    <property type="entry name" value="3a0501s007"/>
    <property type="match status" value="1"/>
</dbReference>
<dbReference type="GO" id="GO:0043952">
    <property type="term" value="P:protein transport by the Sec complex"/>
    <property type="evidence" value="ECO:0007669"/>
    <property type="project" value="UniProtKB-UniRule"/>
</dbReference>
<evidence type="ECO:0000256" key="4">
    <source>
        <dbReference type="ARBA" id="ARBA00022692"/>
    </source>
</evidence>
<evidence type="ECO:0000313" key="15">
    <source>
        <dbReference type="Proteomes" id="UP000266258"/>
    </source>
</evidence>
<feature type="transmembrane region" description="Helical" evidence="10">
    <location>
        <begin position="312"/>
        <end position="331"/>
    </location>
</feature>
<reference evidence="14 15" key="1">
    <citation type="submission" date="2017-08" db="EMBL/GenBank/DDBJ databases">
        <title>Reclassification of Bisgaard taxon 37 and 44.</title>
        <authorList>
            <person name="Christensen H."/>
        </authorList>
    </citation>
    <scope>NUCLEOTIDE SEQUENCE [LARGE SCALE GENOMIC DNA]</scope>
    <source>
        <strain evidence="14 15">B96_4</strain>
    </source>
</reference>
<organism evidence="14 15">
    <name type="scientific">Psittacicella melopsittaci</name>
    <dbReference type="NCBI Taxonomy" id="2028576"/>
    <lineage>
        <taxon>Bacteria</taxon>
        <taxon>Pseudomonadati</taxon>
        <taxon>Pseudomonadota</taxon>
        <taxon>Gammaproteobacteria</taxon>
        <taxon>Pasteurellales</taxon>
        <taxon>Psittacicellaceae</taxon>
        <taxon>Psittacicella</taxon>
    </lineage>
</organism>
<sequence length="442" mass="48261">MSKPGNQGSQLTPMQELRRKLWFVLGALIVFRIGTYIPVPGVNASVLAQTFAENTGSALNFWNTFSGGALQRASIFALGITPYISASIVVQLLTTFVPSLTEMKKEGEMGRRKISKITRYFTLVLAAVQSVVISTALPSYAPGLVPVHDFSFVVAASVSLTVGSLFLMWLGEQITERGIGNGISLIVFAGIVSGLPGAIMGTLEQARTEAISLLTLFAIAAITLIIIYAVVFVERSQRRIVIQYAQRNQMIGGRYQQSAPSYIPFKVNMAGVIPAIFASSIIAFITTFVTGLGAKFDTMATIGNMLYPGQPLQMVLLAALIIFFAFFYTALQYNPKDTAEQLKKSGAFIPGNRPGEQTAKLLDRIMTRVTMLGGLYLAIVALSPEFMRFFYSYNASFGGTSILIVVVVVMDFVGQVQSQMMSNKFGKILKESNLDKYRSNWR</sequence>
<comment type="subcellular location">
    <subcellularLocation>
        <location evidence="10">Cell membrane</location>
        <topology evidence="10">Multi-pass membrane protein</topology>
    </subcellularLocation>
    <subcellularLocation>
        <location evidence="1 12">Membrane</location>
        <topology evidence="1 12">Multi-pass membrane protein</topology>
    </subcellularLocation>
</comment>
<dbReference type="GO" id="GO:0065002">
    <property type="term" value="P:intracellular protein transmembrane transport"/>
    <property type="evidence" value="ECO:0007669"/>
    <property type="project" value="UniProtKB-UniRule"/>
</dbReference>
<feature type="transmembrane region" description="Helical" evidence="10">
    <location>
        <begin position="211"/>
        <end position="233"/>
    </location>
</feature>
<evidence type="ECO:0000256" key="7">
    <source>
        <dbReference type="ARBA" id="ARBA00023010"/>
    </source>
</evidence>
<name>A0A3A1Y681_9GAMM</name>
<keyword evidence="4 10" id="KW-0812">Transmembrane</keyword>
<dbReference type="FunFam" id="1.10.3370.10:FF:000001">
    <property type="entry name" value="Preprotein translocase subunit SecY"/>
    <property type="match status" value="1"/>
</dbReference>
<dbReference type="InterPro" id="IPR026593">
    <property type="entry name" value="SecY"/>
</dbReference>
<dbReference type="InterPro" id="IPR030659">
    <property type="entry name" value="SecY_CS"/>
</dbReference>
<dbReference type="AlphaFoldDB" id="A0A3A1Y681"/>
<feature type="transmembrane region" description="Helical" evidence="10">
    <location>
        <begin position="182"/>
        <end position="199"/>
    </location>
</feature>
<dbReference type="PROSITE" id="PS00756">
    <property type="entry name" value="SECY_2"/>
    <property type="match status" value="1"/>
</dbReference>
<evidence type="ECO:0000256" key="12">
    <source>
        <dbReference type="RuleBase" id="RU003484"/>
    </source>
</evidence>
<gene>
    <name evidence="10" type="primary">secY</name>
    <name evidence="14" type="ORF">CJP74_03255</name>
</gene>
<evidence type="ECO:0000256" key="6">
    <source>
        <dbReference type="ARBA" id="ARBA00022989"/>
    </source>
</evidence>
<dbReference type="PRINTS" id="PR00303">
    <property type="entry name" value="SECYTRNLCASE"/>
</dbReference>
<feature type="transmembrane region" description="Helical" evidence="10">
    <location>
        <begin position="21"/>
        <end position="39"/>
    </location>
</feature>
<keyword evidence="10" id="KW-1003">Cell membrane</keyword>
<comment type="caution">
    <text evidence="14">The sequence shown here is derived from an EMBL/GenBank/DDBJ whole genome shotgun (WGS) entry which is preliminary data.</text>
</comment>
<feature type="transmembrane region" description="Helical" evidence="10">
    <location>
        <begin position="150"/>
        <end position="170"/>
    </location>
</feature>
<keyword evidence="3 10" id="KW-0813">Transport</keyword>
<comment type="similarity">
    <text evidence="2 10 13">Belongs to the SecY/SEC61-alpha family.</text>
</comment>
<dbReference type="HAMAP" id="MF_01465">
    <property type="entry name" value="SecY"/>
    <property type="match status" value="1"/>
</dbReference>
<keyword evidence="5 10" id="KW-0653">Protein transport</keyword>
<keyword evidence="7 10" id="KW-0811">Translocation</keyword>
<dbReference type="SUPFAM" id="SSF103491">
    <property type="entry name" value="Preprotein translocase SecY subunit"/>
    <property type="match status" value="1"/>
</dbReference>
<evidence type="ECO:0000256" key="3">
    <source>
        <dbReference type="ARBA" id="ARBA00022448"/>
    </source>
</evidence>
<feature type="transmembrane region" description="Helical" evidence="10">
    <location>
        <begin position="117"/>
        <end position="138"/>
    </location>
</feature>
<dbReference type="RefSeq" id="WP_119496836.1">
    <property type="nucleotide sequence ID" value="NZ_NRJH01000023.1"/>
</dbReference>
<evidence type="ECO:0000256" key="1">
    <source>
        <dbReference type="ARBA" id="ARBA00004141"/>
    </source>
</evidence>
<dbReference type="Pfam" id="PF00344">
    <property type="entry name" value="SecY"/>
    <property type="match status" value="1"/>
</dbReference>